<keyword evidence="2" id="KW-0489">Methyltransferase</keyword>
<protein>
    <submittedName>
        <fullName evidence="8">Cyclopropane-fatty-acyl-phospholipid synthase</fullName>
    </submittedName>
</protein>
<dbReference type="InterPro" id="IPR050723">
    <property type="entry name" value="CFA/CMAS"/>
</dbReference>
<organism evidence="8 9">
    <name type="scientific">Idiomarina aquatica</name>
    <dbReference type="NCBI Taxonomy" id="1327752"/>
    <lineage>
        <taxon>Bacteria</taxon>
        <taxon>Pseudomonadati</taxon>
        <taxon>Pseudomonadota</taxon>
        <taxon>Gammaproteobacteria</taxon>
        <taxon>Alteromonadales</taxon>
        <taxon>Idiomarinaceae</taxon>
        <taxon>Idiomarina</taxon>
    </lineage>
</organism>
<dbReference type="Pfam" id="PF02353">
    <property type="entry name" value="CMAS"/>
    <property type="match status" value="1"/>
</dbReference>
<comment type="caution">
    <text evidence="8">The sequence shown here is derived from an EMBL/GenBank/DDBJ whole genome shotgun (WGS) entry which is preliminary data.</text>
</comment>
<dbReference type="SUPFAM" id="SSF53335">
    <property type="entry name" value="S-adenosyl-L-methionine-dependent methyltransferases"/>
    <property type="match status" value="1"/>
</dbReference>
<dbReference type="GO" id="GO:0008610">
    <property type="term" value="P:lipid biosynthetic process"/>
    <property type="evidence" value="ECO:0007669"/>
    <property type="project" value="InterPro"/>
</dbReference>
<evidence type="ECO:0000256" key="3">
    <source>
        <dbReference type="ARBA" id="ARBA00022679"/>
    </source>
</evidence>
<dbReference type="OrthoDB" id="9782855at2"/>
<dbReference type="GO" id="GO:0008168">
    <property type="term" value="F:methyltransferase activity"/>
    <property type="evidence" value="ECO:0007669"/>
    <property type="project" value="UniProtKB-KW"/>
</dbReference>
<dbReference type="InterPro" id="IPR003333">
    <property type="entry name" value="CMAS"/>
</dbReference>
<reference evidence="8 9" key="1">
    <citation type="submission" date="2019-03" db="EMBL/GenBank/DDBJ databases">
        <title>Freshwater and sediment microbial communities from various areas in North America, analyzing microbe dynamics in response to fracking.</title>
        <authorList>
            <person name="Lamendella R."/>
        </authorList>
    </citation>
    <scope>NUCLEOTIDE SEQUENCE [LARGE SCALE GENOMIC DNA]</scope>
    <source>
        <strain evidence="8 9">18_TX</strain>
    </source>
</reference>
<evidence type="ECO:0000256" key="4">
    <source>
        <dbReference type="ARBA" id="ARBA00022691"/>
    </source>
</evidence>
<dbReference type="Proteomes" id="UP000295531">
    <property type="component" value="Unassembled WGS sequence"/>
</dbReference>
<evidence type="ECO:0000256" key="1">
    <source>
        <dbReference type="ARBA" id="ARBA00010815"/>
    </source>
</evidence>
<keyword evidence="3" id="KW-0808">Transferase</keyword>
<dbReference type="InterPro" id="IPR029063">
    <property type="entry name" value="SAM-dependent_MTases_sf"/>
</dbReference>
<feature type="active site" evidence="6">
    <location>
        <position position="390"/>
    </location>
</feature>
<dbReference type="PANTHER" id="PTHR43667:SF2">
    <property type="entry name" value="FATTY ACID C-METHYL TRANSFERASE"/>
    <property type="match status" value="1"/>
</dbReference>
<accession>A0A4V3CQ61</accession>
<gene>
    <name evidence="8" type="ORF">DEU29_101374</name>
</gene>
<dbReference type="RefSeq" id="WP_133538523.1">
    <property type="nucleotide sequence ID" value="NZ_SNXI01000001.1"/>
</dbReference>
<dbReference type="Gene3D" id="3.40.50.150">
    <property type="entry name" value="Vaccinia Virus protein VP39"/>
    <property type="match status" value="1"/>
</dbReference>
<evidence type="ECO:0000256" key="5">
    <source>
        <dbReference type="ARBA" id="ARBA00023098"/>
    </source>
</evidence>
<dbReference type="PANTHER" id="PTHR43667">
    <property type="entry name" value="CYCLOPROPANE-FATTY-ACYL-PHOSPHOLIPID SYNTHASE"/>
    <property type="match status" value="1"/>
</dbReference>
<dbReference type="EMBL" id="SNXI01000001">
    <property type="protein sequence ID" value="TDP40823.1"/>
    <property type="molecule type" value="Genomic_DNA"/>
</dbReference>
<evidence type="ECO:0000256" key="7">
    <source>
        <dbReference type="SAM" id="Coils"/>
    </source>
</evidence>
<keyword evidence="4" id="KW-0949">S-adenosyl-L-methionine</keyword>
<dbReference type="AlphaFoldDB" id="A0A4V3CQ61"/>
<dbReference type="GO" id="GO:0032259">
    <property type="term" value="P:methylation"/>
    <property type="evidence" value="ECO:0007669"/>
    <property type="project" value="UniProtKB-KW"/>
</dbReference>
<name>A0A4V3CQ61_9GAMM</name>
<dbReference type="PIRSF" id="PIRSF003085">
    <property type="entry name" value="CMAS"/>
    <property type="match status" value="1"/>
</dbReference>
<comment type="similarity">
    <text evidence="1">Belongs to the CFA/CMAS family.</text>
</comment>
<evidence type="ECO:0000313" key="9">
    <source>
        <dbReference type="Proteomes" id="UP000295531"/>
    </source>
</evidence>
<keyword evidence="7" id="KW-0175">Coiled coil</keyword>
<evidence type="ECO:0000256" key="6">
    <source>
        <dbReference type="PIRSR" id="PIRSR003085-1"/>
    </source>
</evidence>
<sequence length="412" mass="47212">MANGESALTAPFEFKGMDKLFRSLAMKILSHLQYGTLVLTEQGRMVAQFGQKHSDLRAEIDVKKPGFYRGLLVGGSIGAAELYIDKTWDTNDLTAVIQIFARNLPALDKLESRIAWLTFPINKINHWANRNHKQQAKKNISAHYDLGNELYKRFLDPHMQYSSALFLSEDDSLQQAQEQKLDRLCRELDLQPTDSLLEIGTGWGGLAIYAAKHYGCHVTTTTISEEQYQYAQQRVKAEGLENRITLLKEDYRDLTGQYDKLVSVEMIEAVGKQYLPTFFKTCNDRLKPGGIMALQAITIADQRYNSYSRSVDFIQKHIFPGGFLPSIQLMSQLYKTQTQMVVRNVQDMGKSYAETLKRWQIAFNSKRAELEPLGYDERFSRLWNYYFSYCQGGFLEESVSVVQLTASKGRYE</sequence>
<dbReference type="CDD" id="cd02440">
    <property type="entry name" value="AdoMet_MTases"/>
    <property type="match status" value="1"/>
</dbReference>
<keyword evidence="5" id="KW-0443">Lipid metabolism</keyword>
<proteinExistence type="inferred from homology"/>
<evidence type="ECO:0000313" key="8">
    <source>
        <dbReference type="EMBL" id="TDP40823.1"/>
    </source>
</evidence>
<evidence type="ECO:0000256" key="2">
    <source>
        <dbReference type="ARBA" id="ARBA00022603"/>
    </source>
</evidence>
<keyword evidence="9" id="KW-1185">Reference proteome</keyword>
<feature type="coiled-coil region" evidence="7">
    <location>
        <begin position="230"/>
        <end position="257"/>
    </location>
</feature>